<proteinExistence type="predicted"/>
<accession>M5G0C8</accession>
<evidence type="ECO:0000313" key="1">
    <source>
        <dbReference type="EMBL" id="EJT99286.1"/>
    </source>
</evidence>
<protein>
    <recommendedName>
        <fullName evidence="3">ATP-dependent DNA helicase</fullName>
    </recommendedName>
</protein>
<organism evidence="1 2">
    <name type="scientific">Dacryopinax primogenitus (strain DJM 731)</name>
    <name type="common">Brown rot fungus</name>
    <dbReference type="NCBI Taxonomy" id="1858805"/>
    <lineage>
        <taxon>Eukaryota</taxon>
        <taxon>Fungi</taxon>
        <taxon>Dikarya</taxon>
        <taxon>Basidiomycota</taxon>
        <taxon>Agaricomycotina</taxon>
        <taxon>Dacrymycetes</taxon>
        <taxon>Dacrymycetales</taxon>
        <taxon>Dacrymycetaceae</taxon>
        <taxon>Dacryopinax</taxon>
    </lineage>
</organism>
<dbReference type="RefSeq" id="XP_040626184.1">
    <property type="nucleotide sequence ID" value="XM_040774396.1"/>
</dbReference>
<dbReference type="Proteomes" id="UP000030653">
    <property type="component" value="Unassembled WGS sequence"/>
</dbReference>
<name>M5G0C8_DACPD</name>
<dbReference type="EMBL" id="JH795870">
    <property type="protein sequence ID" value="EJT99286.1"/>
    <property type="molecule type" value="Genomic_DNA"/>
</dbReference>
<dbReference type="OrthoDB" id="432234at2759"/>
<dbReference type="GeneID" id="63689458"/>
<keyword evidence="2" id="KW-1185">Reference proteome</keyword>
<feature type="non-terminal residue" evidence="1">
    <location>
        <position position="68"/>
    </location>
</feature>
<dbReference type="AlphaFoldDB" id="M5G0C8"/>
<feature type="non-terminal residue" evidence="1">
    <location>
        <position position="1"/>
    </location>
</feature>
<sequence length="68" mass="7784">PFGGINVLFTGDFGQLKGAALHYSHQLLRQIMPQTSQSNKGQDALLGTWYWKQVKEVVILQWNVRQNQ</sequence>
<evidence type="ECO:0008006" key="3">
    <source>
        <dbReference type="Google" id="ProtNLM"/>
    </source>
</evidence>
<gene>
    <name evidence="1" type="ORF">DACRYDRAFT_35650</name>
</gene>
<evidence type="ECO:0000313" key="2">
    <source>
        <dbReference type="Proteomes" id="UP000030653"/>
    </source>
</evidence>
<dbReference type="HOGENOM" id="CLU_2800901_0_0_1"/>
<reference evidence="1 2" key="1">
    <citation type="journal article" date="2012" name="Science">
        <title>The Paleozoic origin of enzymatic lignin decomposition reconstructed from 31 fungal genomes.</title>
        <authorList>
            <person name="Floudas D."/>
            <person name="Binder M."/>
            <person name="Riley R."/>
            <person name="Barry K."/>
            <person name="Blanchette R.A."/>
            <person name="Henrissat B."/>
            <person name="Martinez A.T."/>
            <person name="Otillar R."/>
            <person name="Spatafora J.W."/>
            <person name="Yadav J.S."/>
            <person name="Aerts A."/>
            <person name="Benoit I."/>
            <person name="Boyd A."/>
            <person name="Carlson A."/>
            <person name="Copeland A."/>
            <person name="Coutinho P.M."/>
            <person name="de Vries R.P."/>
            <person name="Ferreira P."/>
            <person name="Findley K."/>
            <person name="Foster B."/>
            <person name="Gaskell J."/>
            <person name="Glotzer D."/>
            <person name="Gorecki P."/>
            <person name="Heitman J."/>
            <person name="Hesse C."/>
            <person name="Hori C."/>
            <person name="Igarashi K."/>
            <person name="Jurgens J.A."/>
            <person name="Kallen N."/>
            <person name="Kersten P."/>
            <person name="Kohler A."/>
            <person name="Kuees U."/>
            <person name="Kumar T.K.A."/>
            <person name="Kuo A."/>
            <person name="LaButti K."/>
            <person name="Larrondo L.F."/>
            <person name="Lindquist E."/>
            <person name="Ling A."/>
            <person name="Lombard V."/>
            <person name="Lucas S."/>
            <person name="Lundell T."/>
            <person name="Martin R."/>
            <person name="McLaughlin D.J."/>
            <person name="Morgenstern I."/>
            <person name="Morin E."/>
            <person name="Murat C."/>
            <person name="Nagy L.G."/>
            <person name="Nolan M."/>
            <person name="Ohm R.A."/>
            <person name="Patyshakuliyeva A."/>
            <person name="Rokas A."/>
            <person name="Ruiz-Duenas F.J."/>
            <person name="Sabat G."/>
            <person name="Salamov A."/>
            <person name="Samejima M."/>
            <person name="Schmutz J."/>
            <person name="Slot J.C."/>
            <person name="St John F."/>
            <person name="Stenlid J."/>
            <person name="Sun H."/>
            <person name="Sun S."/>
            <person name="Syed K."/>
            <person name="Tsang A."/>
            <person name="Wiebenga A."/>
            <person name="Young D."/>
            <person name="Pisabarro A."/>
            <person name="Eastwood D.C."/>
            <person name="Martin F."/>
            <person name="Cullen D."/>
            <person name="Grigoriev I.V."/>
            <person name="Hibbett D.S."/>
        </authorList>
    </citation>
    <scope>NUCLEOTIDE SEQUENCE [LARGE SCALE GENOMIC DNA]</scope>
    <source>
        <strain evidence="1 2">DJM-731 SS1</strain>
    </source>
</reference>